<evidence type="ECO:0000256" key="4">
    <source>
        <dbReference type="ARBA" id="ARBA00022927"/>
    </source>
</evidence>
<dbReference type="InterPro" id="IPR003369">
    <property type="entry name" value="TatA/B/E"/>
</dbReference>
<evidence type="ECO:0000256" key="6">
    <source>
        <dbReference type="ARBA" id="ARBA00023010"/>
    </source>
</evidence>
<dbReference type="EMBL" id="CP036318">
    <property type="protein sequence ID" value="QDV54757.1"/>
    <property type="molecule type" value="Genomic_DNA"/>
</dbReference>
<sequence length="92" mass="10179">MFGLSPFELVLFGIVAILLFGSKLPEVARSLGQSYNQFRRGLSDLQGQFKISEFTNPSPTPATKLEDYDEPEYSKPVAPKFTPPPAKSPSEE</sequence>
<dbReference type="GO" id="GO:0016020">
    <property type="term" value="C:membrane"/>
    <property type="evidence" value="ECO:0007669"/>
    <property type="project" value="UniProtKB-ARBA"/>
</dbReference>
<dbReference type="GO" id="GO:0015031">
    <property type="term" value="P:protein transport"/>
    <property type="evidence" value="ECO:0007669"/>
    <property type="project" value="UniProtKB-KW"/>
</dbReference>
<evidence type="ECO:0000256" key="8">
    <source>
        <dbReference type="SAM" id="MobiDB-lite"/>
    </source>
</evidence>
<organism evidence="9 10">
    <name type="scientific">Rosistilla oblonga</name>
    <dbReference type="NCBI Taxonomy" id="2527990"/>
    <lineage>
        <taxon>Bacteria</taxon>
        <taxon>Pseudomonadati</taxon>
        <taxon>Planctomycetota</taxon>
        <taxon>Planctomycetia</taxon>
        <taxon>Pirellulales</taxon>
        <taxon>Pirellulaceae</taxon>
        <taxon>Rosistilla</taxon>
    </lineage>
</organism>
<evidence type="ECO:0000256" key="1">
    <source>
        <dbReference type="ARBA" id="ARBA00004167"/>
    </source>
</evidence>
<dbReference type="RefSeq" id="WP_145282420.1">
    <property type="nucleotide sequence ID" value="NZ_CP036318.1"/>
</dbReference>
<dbReference type="AlphaFoldDB" id="A0A518INU2"/>
<keyword evidence="6" id="KW-0811">Translocation</keyword>
<evidence type="ECO:0000256" key="2">
    <source>
        <dbReference type="ARBA" id="ARBA00022448"/>
    </source>
</evidence>
<keyword evidence="4" id="KW-0653">Protein transport</keyword>
<dbReference type="PANTHER" id="PTHR42982:SF1">
    <property type="entry name" value="SEC-INDEPENDENT PROTEIN TRANSLOCASE PROTEIN TATA"/>
    <property type="match status" value="1"/>
</dbReference>
<evidence type="ECO:0000313" key="10">
    <source>
        <dbReference type="Proteomes" id="UP000316770"/>
    </source>
</evidence>
<accession>A0A518INU2</accession>
<keyword evidence="2" id="KW-0813">Transport</keyword>
<reference evidence="9 10" key="1">
    <citation type="submission" date="2019-02" db="EMBL/GenBank/DDBJ databases">
        <title>Deep-cultivation of Planctomycetes and their phenomic and genomic characterization uncovers novel biology.</title>
        <authorList>
            <person name="Wiegand S."/>
            <person name="Jogler M."/>
            <person name="Boedeker C."/>
            <person name="Pinto D."/>
            <person name="Vollmers J."/>
            <person name="Rivas-Marin E."/>
            <person name="Kohn T."/>
            <person name="Peeters S.H."/>
            <person name="Heuer A."/>
            <person name="Rast P."/>
            <person name="Oberbeckmann S."/>
            <person name="Bunk B."/>
            <person name="Jeske O."/>
            <person name="Meyerdierks A."/>
            <person name="Storesund J.E."/>
            <person name="Kallscheuer N."/>
            <person name="Luecker S."/>
            <person name="Lage O.M."/>
            <person name="Pohl T."/>
            <person name="Merkel B.J."/>
            <person name="Hornburger P."/>
            <person name="Mueller R.-W."/>
            <person name="Bruemmer F."/>
            <person name="Labrenz M."/>
            <person name="Spormann A.M."/>
            <person name="Op den Camp H."/>
            <person name="Overmann J."/>
            <person name="Amann R."/>
            <person name="Jetten M.S.M."/>
            <person name="Mascher T."/>
            <person name="Medema M.H."/>
            <person name="Devos D.P."/>
            <person name="Kaster A.-K."/>
            <person name="Ovreas L."/>
            <person name="Rohde M."/>
            <person name="Galperin M.Y."/>
            <person name="Jogler C."/>
        </authorList>
    </citation>
    <scope>NUCLEOTIDE SEQUENCE [LARGE SCALE GENOMIC DNA]</scope>
    <source>
        <strain evidence="9 10">Mal33</strain>
    </source>
</reference>
<keyword evidence="3" id="KW-0812">Transmembrane</keyword>
<evidence type="ECO:0000256" key="5">
    <source>
        <dbReference type="ARBA" id="ARBA00022989"/>
    </source>
</evidence>
<comment type="subcellular location">
    <subcellularLocation>
        <location evidence="1">Membrane</location>
        <topology evidence="1">Single-pass membrane protein</topology>
    </subcellularLocation>
</comment>
<dbReference type="Proteomes" id="UP000316770">
    <property type="component" value="Chromosome"/>
</dbReference>
<keyword evidence="5" id="KW-1133">Transmembrane helix</keyword>
<keyword evidence="10" id="KW-1185">Reference proteome</keyword>
<dbReference type="PANTHER" id="PTHR42982">
    <property type="entry name" value="SEC-INDEPENDENT PROTEIN TRANSLOCASE PROTEIN TATA"/>
    <property type="match status" value="1"/>
</dbReference>
<feature type="compositionally biased region" description="Pro residues" evidence="8">
    <location>
        <begin position="81"/>
        <end position="92"/>
    </location>
</feature>
<proteinExistence type="predicted"/>
<gene>
    <name evidence="9" type="ORF">Mal33_07170</name>
</gene>
<name>A0A518INU2_9BACT</name>
<feature type="region of interest" description="Disordered" evidence="8">
    <location>
        <begin position="52"/>
        <end position="92"/>
    </location>
</feature>
<dbReference type="Pfam" id="PF02416">
    <property type="entry name" value="TatA_B_E"/>
    <property type="match status" value="1"/>
</dbReference>
<evidence type="ECO:0000256" key="3">
    <source>
        <dbReference type="ARBA" id="ARBA00022692"/>
    </source>
</evidence>
<keyword evidence="7" id="KW-0472">Membrane</keyword>
<protein>
    <submittedName>
        <fullName evidence="9">Twin arginine translocase protein A</fullName>
    </submittedName>
</protein>
<dbReference type="Gene3D" id="1.20.5.3310">
    <property type="match status" value="1"/>
</dbReference>
<evidence type="ECO:0000256" key="7">
    <source>
        <dbReference type="ARBA" id="ARBA00023136"/>
    </source>
</evidence>
<evidence type="ECO:0000313" key="9">
    <source>
        <dbReference type="EMBL" id="QDV54757.1"/>
    </source>
</evidence>